<comment type="caution">
    <text evidence="2">The sequence shown here is derived from an EMBL/GenBank/DDBJ whole genome shotgun (WGS) entry which is preliminary data.</text>
</comment>
<evidence type="ECO:0000313" key="2">
    <source>
        <dbReference type="EMBL" id="GBM65568.1"/>
    </source>
</evidence>
<dbReference type="EMBL" id="BGPR01001984">
    <property type="protein sequence ID" value="GBM65568.1"/>
    <property type="molecule type" value="Genomic_DNA"/>
</dbReference>
<dbReference type="GO" id="GO:0003676">
    <property type="term" value="F:nucleic acid binding"/>
    <property type="evidence" value="ECO:0007669"/>
    <property type="project" value="InterPro"/>
</dbReference>
<organism evidence="2 3">
    <name type="scientific">Araneus ventricosus</name>
    <name type="common">Orbweaver spider</name>
    <name type="synonym">Epeira ventricosa</name>
    <dbReference type="NCBI Taxonomy" id="182803"/>
    <lineage>
        <taxon>Eukaryota</taxon>
        <taxon>Metazoa</taxon>
        <taxon>Ecdysozoa</taxon>
        <taxon>Arthropoda</taxon>
        <taxon>Chelicerata</taxon>
        <taxon>Arachnida</taxon>
        <taxon>Araneae</taxon>
        <taxon>Araneomorphae</taxon>
        <taxon>Entelegynae</taxon>
        <taxon>Araneoidea</taxon>
        <taxon>Araneidae</taxon>
        <taxon>Araneus</taxon>
    </lineage>
</organism>
<dbReference type="InterPro" id="IPR012337">
    <property type="entry name" value="RNaseH-like_sf"/>
</dbReference>
<evidence type="ECO:0000259" key="1">
    <source>
        <dbReference type="PROSITE" id="PS50879"/>
    </source>
</evidence>
<dbReference type="Proteomes" id="UP000499080">
    <property type="component" value="Unassembled WGS sequence"/>
</dbReference>
<dbReference type="GO" id="GO:0004523">
    <property type="term" value="F:RNA-DNA hybrid ribonuclease activity"/>
    <property type="evidence" value="ECO:0007669"/>
    <property type="project" value="InterPro"/>
</dbReference>
<dbReference type="SUPFAM" id="SSF53098">
    <property type="entry name" value="Ribonuclease H-like"/>
    <property type="match status" value="1"/>
</dbReference>
<dbReference type="PROSITE" id="PS50879">
    <property type="entry name" value="RNASE_H_1"/>
    <property type="match status" value="1"/>
</dbReference>
<dbReference type="InterPro" id="IPR036397">
    <property type="entry name" value="RNaseH_sf"/>
</dbReference>
<feature type="domain" description="RNase H type-1" evidence="1">
    <location>
        <begin position="145"/>
        <end position="272"/>
    </location>
</feature>
<dbReference type="OrthoDB" id="6437659at2759"/>
<dbReference type="AlphaFoldDB" id="A0A4Y2HK10"/>
<keyword evidence="3" id="KW-1185">Reference proteome</keyword>
<dbReference type="CDD" id="cd09276">
    <property type="entry name" value="Rnase_HI_RT_non_LTR"/>
    <property type="match status" value="1"/>
</dbReference>
<name>A0A4Y2HK10_ARAVE</name>
<protein>
    <recommendedName>
        <fullName evidence="1">RNase H type-1 domain-containing protein</fullName>
    </recommendedName>
</protein>
<gene>
    <name evidence="2" type="ORF">AVEN_169850_1</name>
</gene>
<reference evidence="2 3" key="1">
    <citation type="journal article" date="2019" name="Sci. Rep.">
        <title>Orb-weaving spider Araneus ventricosus genome elucidates the spidroin gene catalogue.</title>
        <authorList>
            <person name="Kono N."/>
            <person name="Nakamura H."/>
            <person name="Ohtoshi R."/>
            <person name="Moran D.A.P."/>
            <person name="Shinohara A."/>
            <person name="Yoshida Y."/>
            <person name="Fujiwara M."/>
            <person name="Mori M."/>
            <person name="Tomita M."/>
            <person name="Arakawa K."/>
        </authorList>
    </citation>
    <scope>NUCLEOTIDE SEQUENCE [LARGE SCALE GENOMIC DNA]</scope>
</reference>
<dbReference type="Pfam" id="PF00075">
    <property type="entry name" value="RNase_H"/>
    <property type="match status" value="1"/>
</dbReference>
<proteinExistence type="predicted"/>
<dbReference type="InterPro" id="IPR002156">
    <property type="entry name" value="RNaseH_domain"/>
</dbReference>
<accession>A0A4Y2HK10</accession>
<sequence>MDQYQHLCRIAGKTWGINKNIRRLLYKTVIERTLCHGAAAWGHNMTSRLQKNLDSIQCLFLLYITGAYRTTPTAALQVVTGLQPLHLQIQQEATYAQVARARSSSNFFTVIFSPKDYESKSSGIHIHHPNFLLHNQISLTENHIDSGSKATYTDGSKTDEGTGSAYCILENYGIIASWQGKLDCSNSVFQAEILAIRMAIEAASSLHRSIKIWTNSLSSLMAILNPTIVWSEKFKPFCLHTLFKNIHLRWLKAHVGYLGNECADQLAKEAITKGDLFLLPKPLSYLKSEIKSAALSIWQDNWYNGETGCSTQDIVPRVSNKPVGWNREEIIFVTAHGPFPSYLHRFNL</sequence>
<dbReference type="Gene3D" id="3.30.420.10">
    <property type="entry name" value="Ribonuclease H-like superfamily/Ribonuclease H"/>
    <property type="match status" value="1"/>
</dbReference>
<evidence type="ECO:0000313" key="3">
    <source>
        <dbReference type="Proteomes" id="UP000499080"/>
    </source>
</evidence>